<feature type="region of interest" description="Disordered" evidence="1">
    <location>
        <begin position="118"/>
        <end position="145"/>
    </location>
</feature>
<evidence type="ECO:0000256" key="1">
    <source>
        <dbReference type="SAM" id="MobiDB-lite"/>
    </source>
</evidence>
<keyword evidence="3" id="KW-1185">Reference proteome</keyword>
<feature type="region of interest" description="Disordered" evidence="1">
    <location>
        <begin position="62"/>
        <end position="81"/>
    </location>
</feature>
<comment type="caution">
    <text evidence="2">The sequence shown here is derived from an EMBL/GenBank/DDBJ whole genome shotgun (WGS) entry which is preliminary data.</text>
</comment>
<evidence type="ECO:0000313" key="3">
    <source>
        <dbReference type="Proteomes" id="UP000590524"/>
    </source>
</evidence>
<evidence type="ECO:0000313" key="2">
    <source>
        <dbReference type="EMBL" id="MBB4149796.1"/>
    </source>
</evidence>
<sequence length="145" mass="16043">MASRAPKPLPYRPRHRRTWLRRHYRRHAQPVPTVAAMLTVFPVLCRAELERIAHRAIGQMDEIDGDPDLEWSGEEFDTGNSEDEQLTGYALVPDGPGCLISDAGGGNVEDEGQINEIEPYTGPIAGPGSRDIANERCMHPGSRPC</sequence>
<reference evidence="2 3" key="1">
    <citation type="submission" date="2020-08" db="EMBL/GenBank/DDBJ databases">
        <title>Genomic Encyclopedia of Type Strains, Phase IV (KMG-IV): sequencing the most valuable type-strain genomes for metagenomic binning, comparative biology and taxonomic classification.</title>
        <authorList>
            <person name="Goeker M."/>
        </authorList>
    </citation>
    <scope>NUCLEOTIDE SEQUENCE [LARGE SCALE GENOMIC DNA]</scope>
    <source>
        <strain evidence="2 3">DSM 19371</strain>
    </source>
</reference>
<organism evidence="2 3">
    <name type="scientific">Sphingobium scionense</name>
    <dbReference type="NCBI Taxonomy" id="1404341"/>
    <lineage>
        <taxon>Bacteria</taxon>
        <taxon>Pseudomonadati</taxon>
        <taxon>Pseudomonadota</taxon>
        <taxon>Alphaproteobacteria</taxon>
        <taxon>Sphingomonadales</taxon>
        <taxon>Sphingomonadaceae</taxon>
        <taxon>Sphingobium</taxon>
    </lineage>
</organism>
<dbReference type="EMBL" id="JACIEU010000015">
    <property type="protein sequence ID" value="MBB4149796.1"/>
    <property type="molecule type" value="Genomic_DNA"/>
</dbReference>
<proteinExistence type="predicted"/>
<dbReference type="Proteomes" id="UP000590524">
    <property type="component" value="Unassembled WGS sequence"/>
</dbReference>
<name>A0A7W6LSY5_9SPHN</name>
<dbReference type="RefSeq" id="WP_188083293.1">
    <property type="nucleotide sequence ID" value="NZ_JACIEU010000015.1"/>
</dbReference>
<dbReference type="AlphaFoldDB" id="A0A7W6LSY5"/>
<accession>A0A7W6LSY5</accession>
<protein>
    <submittedName>
        <fullName evidence="2">Uncharacterized protein</fullName>
    </submittedName>
</protein>
<gene>
    <name evidence="2" type="ORF">GGQ90_003590</name>
</gene>